<organism evidence="1 2">
    <name type="scientific">Platanthera guangdongensis</name>
    <dbReference type="NCBI Taxonomy" id="2320717"/>
    <lineage>
        <taxon>Eukaryota</taxon>
        <taxon>Viridiplantae</taxon>
        <taxon>Streptophyta</taxon>
        <taxon>Embryophyta</taxon>
        <taxon>Tracheophyta</taxon>
        <taxon>Spermatophyta</taxon>
        <taxon>Magnoliopsida</taxon>
        <taxon>Liliopsida</taxon>
        <taxon>Asparagales</taxon>
        <taxon>Orchidaceae</taxon>
        <taxon>Orchidoideae</taxon>
        <taxon>Orchideae</taxon>
        <taxon>Orchidinae</taxon>
        <taxon>Platanthera</taxon>
    </lineage>
</organism>
<reference evidence="1 2" key="1">
    <citation type="journal article" date="2022" name="Nat. Plants">
        <title>Genomes of leafy and leafless Platanthera orchids illuminate the evolution of mycoheterotrophy.</title>
        <authorList>
            <person name="Li M.H."/>
            <person name="Liu K.W."/>
            <person name="Li Z."/>
            <person name="Lu H.C."/>
            <person name="Ye Q.L."/>
            <person name="Zhang D."/>
            <person name="Wang J.Y."/>
            <person name="Li Y.F."/>
            <person name="Zhong Z.M."/>
            <person name="Liu X."/>
            <person name="Yu X."/>
            <person name="Liu D.K."/>
            <person name="Tu X.D."/>
            <person name="Liu B."/>
            <person name="Hao Y."/>
            <person name="Liao X.Y."/>
            <person name="Jiang Y.T."/>
            <person name="Sun W.H."/>
            <person name="Chen J."/>
            <person name="Chen Y.Q."/>
            <person name="Ai Y."/>
            <person name="Zhai J.W."/>
            <person name="Wu S.S."/>
            <person name="Zhou Z."/>
            <person name="Hsiao Y.Y."/>
            <person name="Wu W.L."/>
            <person name="Chen Y.Y."/>
            <person name="Lin Y.F."/>
            <person name="Hsu J.L."/>
            <person name="Li C.Y."/>
            <person name="Wang Z.W."/>
            <person name="Zhao X."/>
            <person name="Zhong W.Y."/>
            <person name="Ma X.K."/>
            <person name="Ma L."/>
            <person name="Huang J."/>
            <person name="Chen G.Z."/>
            <person name="Huang M.Z."/>
            <person name="Huang L."/>
            <person name="Peng D.H."/>
            <person name="Luo Y.B."/>
            <person name="Zou S.Q."/>
            <person name="Chen S.P."/>
            <person name="Lan S."/>
            <person name="Tsai W.C."/>
            <person name="Van de Peer Y."/>
            <person name="Liu Z.J."/>
        </authorList>
    </citation>
    <scope>NUCLEOTIDE SEQUENCE [LARGE SCALE GENOMIC DNA]</scope>
    <source>
        <strain evidence="1">Lor288</strain>
    </source>
</reference>
<sequence>MACLLLLNFVDHEKCVPDEDAVSIVSSSSSNLFCGRNCRKVFRQLQKLIGVKNELEAGFSWSIIRRFDDPSQSSSKFAKMVESNSKIAAAHGVIDVFFAYNRP</sequence>
<keyword evidence="2" id="KW-1185">Reference proteome</keyword>
<protein>
    <submittedName>
        <fullName evidence="1">Uncharacterized protein</fullName>
    </submittedName>
</protein>
<proteinExistence type="predicted"/>
<dbReference type="PANTHER" id="PTHR46309">
    <property type="entry name" value="PHD FINGER PROTEIN 12"/>
    <property type="match status" value="1"/>
</dbReference>
<dbReference type="InterPro" id="IPR042163">
    <property type="entry name" value="PHF12"/>
</dbReference>
<name>A0ABR2MHM2_9ASPA</name>
<dbReference type="EMBL" id="JBBWWR010000007">
    <property type="protein sequence ID" value="KAK8963491.1"/>
    <property type="molecule type" value="Genomic_DNA"/>
</dbReference>
<evidence type="ECO:0000313" key="1">
    <source>
        <dbReference type="EMBL" id="KAK8963491.1"/>
    </source>
</evidence>
<accession>A0ABR2MHM2</accession>
<dbReference type="Proteomes" id="UP001412067">
    <property type="component" value="Unassembled WGS sequence"/>
</dbReference>
<comment type="caution">
    <text evidence="1">The sequence shown here is derived from an EMBL/GenBank/DDBJ whole genome shotgun (WGS) entry which is preliminary data.</text>
</comment>
<gene>
    <name evidence="1" type="ORF">KSP40_PGU016824</name>
</gene>
<dbReference type="PANTHER" id="PTHR46309:SF1">
    <property type="entry name" value="PHD FINGER PROTEIN 12"/>
    <property type="match status" value="1"/>
</dbReference>
<evidence type="ECO:0000313" key="2">
    <source>
        <dbReference type="Proteomes" id="UP001412067"/>
    </source>
</evidence>